<evidence type="ECO:0008006" key="3">
    <source>
        <dbReference type="Google" id="ProtNLM"/>
    </source>
</evidence>
<dbReference type="Gene3D" id="3.90.550.10">
    <property type="entry name" value="Spore Coat Polysaccharide Biosynthesis Protein SpsA, Chain A"/>
    <property type="match status" value="1"/>
</dbReference>
<sequence>MRRLIGTAGLTARAADRDDTRGLKWYFASNQQRLDSGHGLNLRLAVLSARRNTRLRPHLITTGFRNDLTEWMEAHGVTVIPGRQPMAETIRAGEAAGRYHTRYLGHWLRCEVPMLEEEDPFVLYTDFDVVFLRDVPLPSRPPRYIACAPEFRPDGWHYFNSGAMVMNVANMRRSFPEFLRSAKHQIDTLDGRILNDQYAYNNFYAGRWNRLDLRYNWKPYWGDPSEARILHFHGPKLHNVRAMYTQPLPWEQPYWRTLASLVASFPDGYRAAFEAVFAATEGTDLPERAWIREIADRLATQPPPVPPEIVDLGFFNNDYGKLGFDARWPLDERIHYAIRRWRLRRRQNA</sequence>
<protein>
    <recommendedName>
        <fullName evidence="3">Glycosyl transferase</fullName>
    </recommendedName>
</protein>
<dbReference type="Proteomes" id="UP000583454">
    <property type="component" value="Unassembled WGS sequence"/>
</dbReference>
<dbReference type="AlphaFoldDB" id="A0A840ZH43"/>
<reference evidence="1 2" key="1">
    <citation type="submission" date="2020-08" db="EMBL/GenBank/DDBJ databases">
        <title>Genomic Encyclopedia of Type Strains, Phase IV (KMG-IV): sequencing the most valuable type-strain genomes for metagenomic binning, comparative biology and taxonomic classification.</title>
        <authorList>
            <person name="Goeker M."/>
        </authorList>
    </citation>
    <scope>NUCLEOTIDE SEQUENCE [LARGE SCALE GENOMIC DNA]</scope>
    <source>
        <strain evidence="1 2">DSM 2163</strain>
    </source>
</reference>
<dbReference type="RefSeq" id="WP_183565517.1">
    <property type="nucleotide sequence ID" value="NZ_JACHOP010000003.1"/>
</dbReference>
<comment type="caution">
    <text evidence="1">The sequence shown here is derived from an EMBL/GenBank/DDBJ whole genome shotgun (WGS) entry which is preliminary data.</text>
</comment>
<evidence type="ECO:0000313" key="1">
    <source>
        <dbReference type="EMBL" id="MBB5756193.1"/>
    </source>
</evidence>
<dbReference type="EMBL" id="JACHOP010000003">
    <property type="protein sequence ID" value="MBB5756193.1"/>
    <property type="molecule type" value="Genomic_DNA"/>
</dbReference>
<name>A0A840ZH43_9HYPH</name>
<dbReference type="InterPro" id="IPR029044">
    <property type="entry name" value="Nucleotide-diphossugar_trans"/>
</dbReference>
<accession>A0A840ZH43</accession>
<evidence type="ECO:0000313" key="2">
    <source>
        <dbReference type="Proteomes" id="UP000583454"/>
    </source>
</evidence>
<proteinExistence type="predicted"/>
<dbReference type="SUPFAM" id="SSF53448">
    <property type="entry name" value="Nucleotide-diphospho-sugar transferases"/>
    <property type="match status" value="1"/>
</dbReference>
<keyword evidence="2" id="KW-1185">Reference proteome</keyword>
<gene>
    <name evidence="1" type="ORF">HNR00_000891</name>
</gene>
<organism evidence="1 2">
    <name type="scientific">Methylorubrum rhodinum</name>
    <dbReference type="NCBI Taxonomy" id="29428"/>
    <lineage>
        <taxon>Bacteria</taxon>
        <taxon>Pseudomonadati</taxon>
        <taxon>Pseudomonadota</taxon>
        <taxon>Alphaproteobacteria</taxon>
        <taxon>Hyphomicrobiales</taxon>
        <taxon>Methylobacteriaceae</taxon>
        <taxon>Methylorubrum</taxon>
    </lineage>
</organism>